<dbReference type="EMBL" id="SGXG01000001">
    <property type="protein sequence ID" value="RZS97410.1"/>
    <property type="molecule type" value="Genomic_DNA"/>
</dbReference>
<dbReference type="AlphaFoldDB" id="A0A4Q7PCT6"/>
<dbReference type="InterPro" id="IPR000073">
    <property type="entry name" value="AB_hydrolase_1"/>
</dbReference>
<dbReference type="PANTHER" id="PTHR43689:SF8">
    <property type="entry name" value="ALPHA_BETA-HYDROLASES SUPERFAMILY PROTEIN"/>
    <property type="match status" value="1"/>
</dbReference>
<dbReference type="RefSeq" id="WP_130276301.1">
    <property type="nucleotide sequence ID" value="NZ_SGXG01000001.1"/>
</dbReference>
<dbReference type="Gene3D" id="3.40.50.1820">
    <property type="entry name" value="alpha/beta hydrolase"/>
    <property type="match status" value="1"/>
</dbReference>
<evidence type="ECO:0000313" key="2">
    <source>
        <dbReference type="EMBL" id="RZS97410.1"/>
    </source>
</evidence>
<reference evidence="2 3" key="1">
    <citation type="submission" date="2019-02" db="EMBL/GenBank/DDBJ databases">
        <title>Genomic Encyclopedia of Archaeal and Bacterial Type Strains, Phase II (KMG-II): from individual species to whole genera.</title>
        <authorList>
            <person name="Goeker M."/>
        </authorList>
    </citation>
    <scope>NUCLEOTIDE SEQUENCE [LARGE SCALE GENOMIC DNA]</scope>
    <source>
        <strain evidence="2 3">DSM 21411</strain>
    </source>
</reference>
<comment type="caution">
    <text evidence="2">The sequence shown here is derived from an EMBL/GenBank/DDBJ whole genome shotgun (WGS) entry which is preliminary data.</text>
</comment>
<dbReference type="OrthoDB" id="9780932at2"/>
<dbReference type="Proteomes" id="UP000292209">
    <property type="component" value="Unassembled WGS sequence"/>
</dbReference>
<gene>
    <name evidence="2" type="ORF">BC751_3016</name>
</gene>
<evidence type="ECO:0000259" key="1">
    <source>
        <dbReference type="Pfam" id="PF00561"/>
    </source>
</evidence>
<dbReference type="SUPFAM" id="SSF53474">
    <property type="entry name" value="alpha/beta-Hydrolases"/>
    <property type="match status" value="1"/>
</dbReference>
<name>A0A4Q7PCT6_9BACT</name>
<feature type="domain" description="AB hydrolase-1" evidence="1">
    <location>
        <begin position="65"/>
        <end position="307"/>
    </location>
</feature>
<dbReference type="PANTHER" id="PTHR43689">
    <property type="entry name" value="HYDROLASE"/>
    <property type="match status" value="1"/>
</dbReference>
<proteinExistence type="predicted"/>
<dbReference type="InterPro" id="IPR029058">
    <property type="entry name" value="AB_hydrolase_fold"/>
</dbReference>
<accession>A0A4Q7PCT6</accession>
<dbReference type="Pfam" id="PF00561">
    <property type="entry name" value="Abhydrolase_1"/>
    <property type="match status" value="1"/>
</dbReference>
<dbReference type="PRINTS" id="PR00111">
    <property type="entry name" value="ABHYDROLASE"/>
</dbReference>
<keyword evidence="3" id="KW-1185">Reference proteome</keyword>
<sequence>MKKILLLLAKFLGGFFLLVLILLALSYRPDISHEVLLPKYTDSYSHFVKVNGLEVHVKVKGEGEPIFLIHGSFSSLQTWEAWENELSQYFMTVSMDLPGHGLTGPDPKKAYGISDYAALLFQMADALGIDEFHVAGNSMGGGVALKMASDHPERILSLNLIDSSGAPMPVSSPEENQGTRSNSSGAMIFRVAQNPIFNKLLLKCTPKMLFKWNMKQVYFDPDKITDEQVTRYYEMMRREGNRRATVDRLTSRRPYQVDFDRLNMPVLIMWGAHDNWIPLSQGERLQQAIPGPTFKVFENAGHVPMEEIPTETVIEYLHFLGIQVDVDYLAPPKFFSYVP</sequence>
<evidence type="ECO:0000313" key="3">
    <source>
        <dbReference type="Proteomes" id="UP000292209"/>
    </source>
</evidence>
<organism evidence="2 3">
    <name type="scientific">Cecembia calidifontis</name>
    <dbReference type="NCBI Taxonomy" id="1187080"/>
    <lineage>
        <taxon>Bacteria</taxon>
        <taxon>Pseudomonadati</taxon>
        <taxon>Bacteroidota</taxon>
        <taxon>Cytophagia</taxon>
        <taxon>Cytophagales</taxon>
        <taxon>Cyclobacteriaceae</taxon>
        <taxon>Cecembia</taxon>
    </lineage>
</organism>
<protein>
    <submittedName>
        <fullName evidence="2">Pimeloyl-ACP methyl ester carboxylesterase</fullName>
    </submittedName>
</protein>